<comment type="caution">
    <text evidence="3">The sequence shown here is derived from an EMBL/GenBank/DDBJ whole genome shotgun (WGS) entry which is preliminary data.</text>
</comment>
<feature type="signal peptide" evidence="2">
    <location>
        <begin position="1"/>
        <end position="24"/>
    </location>
</feature>
<name>A0A813SV24_ADIRI</name>
<dbReference type="Proteomes" id="UP000663852">
    <property type="component" value="Unassembled WGS sequence"/>
</dbReference>
<sequence length="332" mass="38415">MPANCSLAPSIGLFFLLLQGYLYAHCYKNPFVVSLTSEECVDEFFPRINPSLSTLYISHALFTHQRSIYLLNHSAICRCSANLNSPMEGSSSSPHKNELVESMFKSLNSYTSELQQELELLNRKVSDQTRLEQTYDTSQEQLQEDLIKLRAAIETNTVKRSILDRNLNERTAMSQSLHSQIVDKRRDQDMLLDKGNTAKYNHHRNISKITEQCANLTMAFRTNYHSYARADLDEIRKKTESRLKSISEEVSNAELLTVNNKNQLIELNEKLDREIIHFNYLKASIDIIAQKLQLDYEELVKFDDIEKQLADIQISINELEAWHSRTNYPSEK</sequence>
<keyword evidence="5" id="KW-1185">Reference proteome</keyword>
<dbReference type="Proteomes" id="UP000663828">
    <property type="component" value="Unassembled WGS sequence"/>
</dbReference>
<evidence type="ECO:0000313" key="5">
    <source>
        <dbReference type="Proteomes" id="UP000663828"/>
    </source>
</evidence>
<gene>
    <name evidence="4" type="ORF">EDS130_LOCUS30468</name>
    <name evidence="3" type="ORF">XAT740_LOCUS2980</name>
</gene>
<evidence type="ECO:0000256" key="1">
    <source>
        <dbReference type="SAM" id="Coils"/>
    </source>
</evidence>
<evidence type="ECO:0000313" key="3">
    <source>
        <dbReference type="EMBL" id="CAF0801126.1"/>
    </source>
</evidence>
<organism evidence="3 5">
    <name type="scientific">Adineta ricciae</name>
    <name type="common">Rotifer</name>
    <dbReference type="NCBI Taxonomy" id="249248"/>
    <lineage>
        <taxon>Eukaryota</taxon>
        <taxon>Metazoa</taxon>
        <taxon>Spiralia</taxon>
        <taxon>Gnathifera</taxon>
        <taxon>Rotifera</taxon>
        <taxon>Eurotatoria</taxon>
        <taxon>Bdelloidea</taxon>
        <taxon>Adinetida</taxon>
        <taxon>Adinetidae</taxon>
        <taxon>Adineta</taxon>
    </lineage>
</organism>
<dbReference type="EMBL" id="CAJNOJ010000214">
    <property type="protein sequence ID" value="CAF1298399.1"/>
    <property type="molecule type" value="Genomic_DNA"/>
</dbReference>
<dbReference type="EMBL" id="CAJNOR010000111">
    <property type="protein sequence ID" value="CAF0801126.1"/>
    <property type="molecule type" value="Genomic_DNA"/>
</dbReference>
<feature type="chain" id="PRO_5036223000" evidence="2">
    <location>
        <begin position="25"/>
        <end position="332"/>
    </location>
</feature>
<feature type="coiled-coil region" evidence="1">
    <location>
        <begin position="229"/>
        <end position="256"/>
    </location>
</feature>
<keyword evidence="1" id="KW-0175">Coiled coil</keyword>
<protein>
    <submittedName>
        <fullName evidence="3">Uncharacterized protein</fullName>
    </submittedName>
</protein>
<dbReference type="AlphaFoldDB" id="A0A813SV24"/>
<accession>A0A813SV24</accession>
<proteinExistence type="predicted"/>
<evidence type="ECO:0000256" key="2">
    <source>
        <dbReference type="SAM" id="SignalP"/>
    </source>
</evidence>
<evidence type="ECO:0000313" key="4">
    <source>
        <dbReference type="EMBL" id="CAF1298399.1"/>
    </source>
</evidence>
<reference evidence="3" key="1">
    <citation type="submission" date="2021-02" db="EMBL/GenBank/DDBJ databases">
        <authorList>
            <person name="Nowell W R."/>
        </authorList>
    </citation>
    <scope>NUCLEOTIDE SEQUENCE</scope>
</reference>
<keyword evidence="2" id="KW-0732">Signal</keyword>